<evidence type="ECO:0000256" key="1">
    <source>
        <dbReference type="ARBA" id="ARBA00007867"/>
    </source>
</evidence>
<feature type="transmembrane region" description="Helical" evidence="3">
    <location>
        <begin position="190"/>
        <end position="214"/>
    </location>
</feature>
<name>A0A381PEF5_9ZZZZ</name>
<dbReference type="CDD" id="cd02440">
    <property type="entry name" value="AdoMet_MTases"/>
    <property type="match status" value="1"/>
</dbReference>
<dbReference type="SUPFAM" id="SSF53335">
    <property type="entry name" value="S-adenosyl-L-methionine-dependent methyltransferases"/>
    <property type="match status" value="1"/>
</dbReference>
<dbReference type="InterPro" id="IPR029063">
    <property type="entry name" value="SAM-dependent_MTases_sf"/>
</dbReference>
<dbReference type="InterPro" id="IPR030374">
    <property type="entry name" value="PABS"/>
</dbReference>
<feature type="transmembrane region" description="Helical" evidence="3">
    <location>
        <begin position="305"/>
        <end position="330"/>
    </location>
</feature>
<dbReference type="GO" id="GO:0004766">
    <property type="term" value="F:spermidine synthase activity"/>
    <property type="evidence" value="ECO:0007669"/>
    <property type="project" value="TreeGrafter"/>
</dbReference>
<feature type="transmembrane region" description="Helical" evidence="3">
    <location>
        <begin position="350"/>
        <end position="373"/>
    </location>
</feature>
<organism evidence="5">
    <name type="scientific">marine metagenome</name>
    <dbReference type="NCBI Taxonomy" id="408172"/>
    <lineage>
        <taxon>unclassified sequences</taxon>
        <taxon>metagenomes</taxon>
        <taxon>ecological metagenomes</taxon>
    </lineage>
</organism>
<feature type="transmembrane region" description="Helical" evidence="3">
    <location>
        <begin position="385"/>
        <end position="406"/>
    </location>
</feature>
<feature type="transmembrane region" description="Helical" evidence="3">
    <location>
        <begin position="53"/>
        <end position="77"/>
    </location>
</feature>
<feature type="transmembrane region" description="Helical" evidence="3">
    <location>
        <begin position="84"/>
        <end position="105"/>
    </location>
</feature>
<feature type="transmembrane region" description="Helical" evidence="3">
    <location>
        <begin position="125"/>
        <end position="149"/>
    </location>
</feature>
<keyword evidence="3" id="KW-1133">Transmembrane helix</keyword>
<dbReference type="AlphaFoldDB" id="A0A381PEF5"/>
<dbReference type="PANTHER" id="PTHR11558:SF11">
    <property type="entry name" value="SPERMIDINE SYNTHASE"/>
    <property type="match status" value="1"/>
</dbReference>
<sequence length="819" mass="86668">MNTGSAEQRSTMSGATRFLPLLVLLFVGSGAAALIYEIVWFQMLSQIVGSSSISLGVLLAIFMGGMCIGSVGLSYVIPARIHPLRVYATLELAIGLLGLLVLVALPWVDSLYRLIGGSGMGGLAARAFLCALVLLPPTILMGATLPAIARWVEATPKGVSWLGFFYGGNIAGAVFGSLLAGFFLLRVHDIAVATLTAVGINLTVAAMGFLLAELGAHEANTNADDPVATSVPPGAWPVLVAIGLSGMTALGAEVVWTRLLSLTLGGTVYTFSLILAAFLIGLGTGSGVGSFLARTIRNPRAALGVCQLLVMGGLAWAAYALTTALPYWPIDPSLASTSANNFQIDLVRCLLTVTPGAMLWGLSFPFALAAVASDGQDAGHLVGRVYAANTVGAIVGALSVSLFLIGDIGTQQTQWVLIGMAGVSSLILLAPSALPGSFRQLTLDVRSLARAAVIVVIAVAAAGTVAPVPGLLVAYGRYAATWVRSAGDIIYVGEGTHASLAVSRETNGVLSYHNAGKIQASSFPQDMRLQRMLGHFTTLVPDDPSSVLVIGMGAGVTAGAVSIDPRVDKVTIAEIEPLVPEVVSEYFSDHNFAVADNPKVQFRIDDGRHFLLTTDETFDAITSDPLDPWVKGAANLYTLEFWELVRQRLNPGGVVTVFVQLYEAGIEAVKSEIATFLEAFPYGTIWANTINGQGYDLVLMGRLEPTPIDVAAWDERLRQPEYGPIRESLSEVGINSALDLLATYSGRVNELGPWLADAQINRDRNLRLQYLAGLGINRYEQDLIYREMLSYITYPEELFVGPEGSLGWLRGVITGSTLP</sequence>
<gene>
    <name evidence="5" type="ORF">METZ01_LOCUS17393</name>
</gene>
<dbReference type="EMBL" id="UINC01000937">
    <property type="protein sequence ID" value="SUZ64539.1"/>
    <property type="molecule type" value="Genomic_DNA"/>
</dbReference>
<keyword evidence="3" id="KW-0472">Membrane</keyword>
<keyword evidence="2" id="KW-0808">Transferase</keyword>
<dbReference type="InterPro" id="IPR001045">
    <property type="entry name" value="Spermi_synthase"/>
</dbReference>
<protein>
    <recommendedName>
        <fullName evidence="4">PABS domain-containing protein</fullName>
    </recommendedName>
</protein>
<evidence type="ECO:0000259" key="4">
    <source>
        <dbReference type="PROSITE" id="PS51006"/>
    </source>
</evidence>
<reference evidence="5" key="1">
    <citation type="submission" date="2018-05" db="EMBL/GenBank/DDBJ databases">
        <authorList>
            <person name="Lanie J.A."/>
            <person name="Ng W.-L."/>
            <person name="Kazmierczak K.M."/>
            <person name="Andrzejewski T.M."/>
            <person name="Davidsen T.M."/>
            <person name="Wayne K.J."/>
            <person name="Tettelin H."/>
            <person name="Glass J.I."/>
            <person name="Rusch D."/>
            <person name="Podicherti R."/>
            <person name="Tsui H.-C.T."/>
            <person name="Winkler M.E."/>
        </authorList>
    </citation>
    <scope>NUCLEOTIDE SEQUENCE</scope>
</reference>
<evidence type="ECO:0000313" key="5">
    <source>
        <dbReference type="EMBL" id="SUZ64539.1"/>
    </source>
</evidence>
<comment type="similarity">
    <text evidence="1">Belongs to the spermidine/spermine synthase family.</text>
</comment>
<feature type="transmembrane region" description="Helical" evidence="3">
    <location>
        <begin position="21"/>
        <end position="41"/>
    </location>
</feature>
<evidence type="ECO:0000256" key="2">
    <source>
        <dbReference type="ARBA" id="ARBA00022679"/>
    </source>
</evidence>
<evidence type="ECO:0000256" key="3">
    <source>
        <dbReference type="SAM" id="Phobius"/>
    </source>
</evidence>
<keyword evidence="3" id="KW-0812">Transmembrane</keyword>
<dbReference type="NCBIfam" id="NF037959">
    <property type="entry name" value="MFS_SpdSyn"/>
    <property type="match status" value="1"/>
</dbReference>
<accession>A0A381PEF5</accession>
<feature type="transmembrane region" description="Helical" evidence="3">
    <location>
        <begin position="451"/>
        <end position="475"/>
    </location>
</feature>
<proteinExistence type="inferred from homology"/>
<dbReference type="GO" id="GO:0005829">
    <property type="term" value="C:cytosol"/>
    <property type="evidence" value="ECO:0007669"/>
    <property type="project" value="TreeGrafter"/>
</dbReference>
<dbReference type="GO" id="GO:0008295">
    <property type="term" value="P:spermidine biosynthetic process"/>
    <property type="evidence" value="ECO:0007669"/>
    <property type="project" value="TreeGrafter"/>
</dbReference>
<feature type="transmembrane region" description="Helical" evidence="3">
    <location>
        <begin position="412"/>
        <end position="430"/>
    </location>
</feature>
<feature type="domain" description="PABS" evidence="4">
    <location>
        <begin position="469"/>
        <end position="705"/>
    </location>
</feature>
<feature type="transmembrane region" description="Helical" evidence="3">
    <location>
        <begin position="235"/>
        <end position="256"/>
    </location>
</feature>
<dbReference type="PROSITE" id="PS51006">
    <property type="entry name" value="PABS_2"/>
    <property type="match status" value="1"/>
</dbReference>
<feature type="transmembrane region" description="Helical" evidence="3">
    <location>
        <begin position="161"/>
        <end position="184"/>
    </location>
</feature>
<feature type="transmembrane region" description="Helical" evidence="3">
    <location>
        <begin position="268"/>
        <end position="293"/>
    </location>
</feature>
<dbReference type="Pfam" id="PF01564">
    <property type="entry name" value="Spermine_synth"/>
    <property type="match status" value="1"/>
</dbReference>
<dbReference type="Gene3D" id="3.40.50.150">
    <property type="entry name" value="Vaccinia Virus protein VP39"/>
    <property type="match status" value="1"/>
</dbReference>
<dbReference type="PANTHER" id="PTHR11558">
    <property type="entry name" value="SPERMIDINE/SPERMINE SYNTHASE"/>
    <property type="match status" value="1"/>
</dbReference>